<gene>
    <name evidence="1" type="ORF">D0X99_10890</name>
</gene>
<dbReference type="EMBL" id="QXML01000004">
    <property type="protein sequence ID" value="RIW15916.1"/>
    <property type="molecule type" value="Genomic_DNA"/>
</dbReference>
<evidence type="ECO:0000313" key="2">
    <source>
        <dbReference type="Proteomes" id="UP000283522"/>
    </source>
</evidence>
<reference evidence="1 2" key="1">
    <citation type="submission" date="2018-09" db="EMBL/GenBank/DDBJ databases">
        <authorList>
            <person name="Wang X."/>
            <person name="Du Z."/>
        </authorList>
    </citation>
    <scope>NUCLEOTIDE SEQUENCE [LARGE SCALE GENOMIC DNA]</scope>
    <source>
        <strain evidence="1 2">N3</strain>
    </source>
</reference>
<organism evidence="1 2">
    <name type="scientific">Algoriphagus lacus</name>
    <dbReference type="NCBI Taxonomy" id="2056311"/>
    <lineage>
        <taxon>Bacteria</taxon>
        <taxon>Pseudomonadati</taxon>
        <taxon>Bacteroidota</taxon>
        <taxon>Cytophagia</taxon>
        <taxon>Cytophagales</taxon>
        <taxon>Cyclobacteriaceae</taxon>
        <taxon>Algoriphagus</taxon>
    </lineage>
</organism>
<accession>A0A418PSR8</accession>
<sequence>MENRVSYTIPAEDLKQIKEAIAVLQTKLDPNLLSLTIQGRKDLNKMGEASRPFVGKVMEYIETNPEFKSPYNKPEEMNKDWTLINQLGPIYNVLNQTVSNLDDTLMEAGAELLDQANKYYGSVQIAAKDGMANSKKVYEGLAVRYEKRAKRRGGDPAGV</sequence>
<dbReference type="Proteomes" id="UP000283522">
    <property type="component" value="Unassembled WGS sequence"/>
</dbReference>
<keyword evidence="2" id="KW-1185">Reference proteome</keyword>
<comment type="caution">
    <text evidence="1">The sequence shown here is derived from an EMBL/GenBank/DDBJ whole genome shotgun (WGS) entry which is preliminary data.</text>
</comment>
<dbReference type="OrthoDB" id="5952844at2"/>
<dbReference type="AlphaFoldDB" id="A0A418PSR8"/>
<evidence type="ECO:0000313" key="1">
    <source>
        <dbReference type="EMBL" id="RIW15916.1"/>
    </source>
</evidence>
<proteinExistence type="predicted"/>
<dbReference type="RefSeq" id="WP_119477852.1">
    <property type="nucleotide sequence ID" value="NZ_QXML01000004.1"/>
</dbReference>
<protein>
    <submittedName>
        <fullName evidence="1">Uncharacterized protein</fullName>
    </submittedName>
</protein>
<name>A0A418PSR8_9BACT</name>